<keyword evidence="1" id="KW-0812">Transmembrane</keyword>
<reference evidence="2" key="2">
    <citation type="submission" date="2011-11" db="EMBL/GenBank/DDBJ databases">
        <authorList>
            <person name="Barker E."/>
        </authorList>
    </citation>
    <scope>NUCLEOTIDE SEQUENCE</scope>
    <source>
        <strain evidence="2">Birmingham 1</strain>
    </source>
</reference>
<dbReference type="OrthoDB" id="398969at2"/>
<name>G8C3Z1_9MOLU</name>
<dbReference type="KEGG" id="mhb:MHM_05210"/>
<proteinExistence type="predicted"/>
<evidence type="ECO:0000256" key="1">
    <source>
        <dbReference type="SAM" id="Phobius"/>
    </source>
</evidence>
<gene>
    <name evidence="2" type="ORF">MHM_05210</name>
</gene>
<dbReference type="RefSeq" id="WP_015511904.1">
    <property type="nucleotide sequence ID" value="NC_021007.1"/>
</dbReference>
<keyword evidence="1" id="KW-0472">Membrane</keyword>
<feature type="transmembrane region" description="Helical" evidence="1">
    <location>
        <begin position="19"/>
        <end position="38"/>
    </location>
</feature>
<sequence length="141" mass="15759">MIQWLTTIPFFEDNNGTAWHGWISAAFTMLGAVFLSIATFYHCKTVWVTKDTSGLETKFMVFSCGTATLMSISSLCSLLGKPPVEWVAIDTCFIFVNLCSLGANAYTYKKKKENIAAAQRSGMTEQEYYNRVVLPTLDLEV</sequence>
<evidence type="ECO:0000313" key="2">
    <source>
        <dbReference type="EMBL" id="CCE67039.1"/>
    </source>
</evidence>
<protein>
    <submittedName>
        <fullName evidence="2">Uncharacterized protein</fullName>
    </submittedName>
</protein>
<feature type="transmembrane region" description="Helical" evidence="1">
    <location>
        <begin position="86"/>
        <end position="106"/>
    </location>
</feature>
<dbReference type="PATRIC" id="fig|1116213.3.peg.563"/>
<dbReference type="HOGENOM" id="CLU_151900_0_0_14"/>
<reference evidence="2" key="1">
    <citation type="submission" date="2011-11" db="EMBL/GenBank/DDBJ databases">
        <title>Complete genome sequence of Candidatus Mycoplasma haemominutum.</title>
        <authorList>
            <person name="Barker E.N."/>
            <person name="Darby A.C."/>
            <person name="Helps C.R."/>
            <person name="Peters I.R."/>
            <person name="Hughes M.A."/>
            <person name="Radford A.D."/>
            <person name="Novacco M."/>
            <person name="Boretti F."/>
            <person name="Hofmann-Lehmann R."/>
            <person name="Tasker S."/>
        </authorList>
    </citation>
    <scope>NUCLEOTIDE SEQUENCE</scope>
    <source>
        <strain evidence="2">Birmingham 1</strain>
    </source>
</reference>
<dbReference type="EMBL" id="HE613254">
    <property type="protein sequence ID" value="CCE67039.1"/>
    <property type="molecule type" value="Genomic_DNA"/>
</dbReference>
<organism evidence="2">
    <name type="scientific">Candidatus Mycoplasma haematominutum 'Birmingham 1'</name>
    <dbReference type="NCBI Taxonomy" id="1116213"/>
    <lineage>
        <taxon>Bacteria</taxon>
        <taxon>Bacillati</taxon>
        <taxon>Mycoplasmatota</taxon>
        <taxon>Mollicutes</taxon>
        <taxon>Mycoplasmataceae</taxon>
        <taxon>Mycoplasma</taxon>
    </lineage>
</organism>
<accession>G8C3Z1</accession>
<feature type="transmembrane region" description="Helical" evidence="1">
    <location>
        <begin position="59"/>
        <end position="80"/>
    </location>
</feature>
<dbReference type="AlphaFoldDB" id="G8C3Z1"/>
<keyword evidence="1" id="KW-1133">Transmembrane helix</keyword>